<evidence type="ECO:0000313" key="2">
    <source>
        <dbReference type="EMBL" id="KQH76227.1"/>
    </source>
</evidence>
<reference evidence="2 3" key="1">
    <citation type="submission" date="2015-10" db="EMBL/GenBank/DDBJ databases">
        <title>Mycobacterium gordonae draft genome assembly.</title>
        <authorList>
            <person name="Ustinova V."/>
            <person name="Smirnova T."/>
            <person name="Blagodatskikh K."/>
            <person name="Varlamov D."/>
            <person name="Larionova E."/>
            <person name="Chernousova L."/>
        </authorList>
    </citation>
    <scope>NUCLEOTIDE SEQUENCE [LARGE SCALE GENOMIC DNA]</scope>
    <source>
        <strain evidence="2 3">CTRI 14-8773</strain>
    </source>
</reference>
<dbReference type="AlphaFoldDB" id="A0A0Q2RLE3"/>
<protein>
    <submittedName>
        <fullName evidence="2">Uncharacterized protein</fullName>
    </submittedName>
</protein>
<comment type="caution">
    <text evidence="2">The sequence shown here is derived from an EMBL/GenBank/DDBJ whole genome shotgun (WGS) entry which is preliminary data.</text>
</comment>
<feature type="region of interest" description="Disordered" evidence="1">
    <location>
        <begin position="47"/>
        <end position="66"/>
    </location>
</feature>
<proteinExistence type="predicted"/>
<name>A0A0Q2RLE3_MYCGO</name>
<evidence type="ECO:0000313" key="3">
    <source>
        <dbReference type="Proteomes" id="UP000051677"/>
    </source>
</evidence>
<dbReference type="EMBL" id="LKTM01000356">
    <property type="protein sequence ID" value="KQH76227.1"/>
    <property type="molecule type" value="Genomic_DNA"/>
</dbReference>
<dbReference type="Proteomes" id="UP000051677">
    <property type="component" value="Unassembled WGS sequence"/>
</dbReference>
<gene>
    <name evidence="2" type="ORF">AO501_01000</name>
</gene>
<accession>A0A0Q2RLE3</accession>
<evidence type="ECO:0000256" key="1">
    <source>
        <dbReference type="SAM" id="MobiDB-lite"/>
    </source>
</evidence>
<organism evidence="2 3">
    <name type="scientific">Mycobacterium gordonae</name>
    <dbReference type="NCBI Taxonomy" id="1778"/>
    <lineage>
        <taxon>Bacteria</taxon>
        <taxon>Bacillati</taxon>
        <taxon>Actinomycetota</taxon>
        <taxon>Actinomycetes</taxon>
        <taxon>Mycobacteriales</taxon>
        <taxon>Mycobacteriaceae</taxon>
        <taxon>Mycobacterium</taxon>
    </lineage>
</organism>
<sequence>MALADQALLSAHRARWKRIGLVGAGPTTLAGGLRYLHLADRSRNPGAHLPDGFGDHGLPRVGQRGDPSRRVHVVAEVVIVAAHRGAVVNAGPFSA</sequence>